<dbReference type="AlphaFoldDB" id="A0AA39SYL6"/>
<organism evidence="1 2">
    <name type="scientific">Acer saccharum</name>
    <name type="common">Sugar maple</name>
    <dbReference type="NCBI Taxonomy" id="4024"/>
    <lineage>
        <taxon>Eukaryota</taxon>
        <taxon>Viridiplantae</taxon>
        <taxon>Streptophyta</taxon>
        <taxon>Embryophyta</taxon>
        <taxon>Tracheophyta</taxon>
        <taxon>Spermatophyta</taxon>
        <taxon>Magnoliopsida</taxon>
        <taxon>eudicotyledons</taxon>
        <taxon>Gunneridae</taxon>
        <taxon>Pentapetalae</taxon>
        <taxon>rosids</taxon>
        <taxon>malvids</taxon>
        <taxon>Sapindales</taxon>
        <taxon>Sapindaceae</taxon>
        <taxon>Hippocastanoideae</taxon>
        <taxon>Acereae</taxon>
        <taxon>Acer</taxon>
    </lineage>
</organism>
<reference evidence="1" key="2">
    <citation type="submission" date="2023-06" db="EMBL/GenBank/DDBJ databases">
        <authorList>
            <person name="Swenson N.G."/>
            <person name="Wegrzyn J.L."/>
            <person name="Mcevoy S.L."/>
        </authorList>
    </citation>
    <scope>NUCLEOTIDE SEQUENCE</scope>
    <source>
        <strain evidence="1">NS2018</strain>
        <tissue evidence="1">Leaf</tissue>
    </source>
</reference>
<name>A0AA39SYL6_ACESA</name>
<dbReference type="EMBL" id="JAUESC010000001">
    <property type="protein sequence ID" value="KAK0607621.1"/>
    <property type="molecule type" value="Genomic_DNA"/>
</dbReference>
<keyword evidence="2" id="KW-1185">Reference proteome</keyword>
<gene>
    <name evidence="1" type="ORF">LWI29_017546</name>
</gene>
<comment type="caution">
    <text evidence="1">The sequence shown here is derived from an EMBL/GenBank/DDBJ whole genome shotgun (WGS) entry which is preliminary data.</text>
</comment>
<proteinExistence type="predicted"/>
<evidence type="ECO:0000313" key="2">
    <source>
        <dbReference type="Proteomes" id="UP001168877"/>
    </source>
</evidence>
<dbReference type="Proteomes" id="UP001168877">
    <property type="component" value="Unassembled WGS sequence"/>
</dbReference>
<accession>A0AA39SYL6</accession>
<reference evidence="1" key="1">
    <citation type="journal article" date="2022" name="Plant J.">
        <title>Strategies of tolerance reflected in two North American maple genomes.</title>
        <authorList>
            <person name="McEvoy S.L."/>
            <person name="Sezen U.U."/>
            <person name="Trouern-Trend A."/>
            <person name="McMahon S.M."/>
            <person name="Schaberg P.G."/>
            <person name="Yang J."/>
            <person name="Wegrzyn J.L."/>
            <person name="Swenson N.G."/>
        </authorList>
    </citation>
    <scope>NUCLEOTIDE SEQUENCE</scope>
    <source>
        <strain evidence="1">NS2018</strain>
    </source>
</reference>
<sequence length="183" mass="20309">MHKCYQKFDPNFNGYVGGNNNKGGYSRNGNFSRGNNNMQVMLATPENNSVRVRAWLNNSVRDGAWFPDSGATNYVTNDLANLNLGTEYQGSNRLQMGNGTGALSYLLGLEVHKTENGDLHMSQGNGGYVIGNICNGDVFDVVARWWKRDSAPIVDLCPCPQVVNDMIRNKELATRASYKQNFM</sequence>
<evidence type="ECO:0000313" key="1">
    <source>
        <dbReference type="EMBL" id="KAK0607621.1"/>
    </source>
</evidence>
<protein>
    <submittedName>
        <fullName evidence="1">Uncharacterized protein</fullName>
    </submittedName>
</protein>